<dbReference type="Proteomes" id="UP001221898">
    <property type="component" value="Unassembled WGS sequence"/>
</dbReference>
<dbReference type="EMBL" id="JAINUG010001326">
    <property type="protein sequence ID" value="KAJ8357901.1"/>
    <property type="molecule type" value="Genomic_DNA"/>
</dbReference>
<protein>
    <submittedName>
        <fullName evidence="1">Uncharacterized protein</fullName>
    </submittedName>
</protein>
<organism evidence="1 2">
    <name type="scientific">Aldrovandia affinis</name>
    <dbReference type="NCBI Taxonomy" id="143900"/>
    <lineage>
        <taxon>Eukaryota</taxon>
        <taxon>Metazoa</taxon>
        <taxon>Chordata</taxon>
        <taxon>Craniata</taxon>
        <taxon>Vertebrata</taxon>
        <taxon>Euteleostomi</taxon>
        <taxon>Actinopterygii</taxon>
        <taxon>Neopterygii</taxon>
        <taxon>Teleostei</taxon>
        <taxon>Notacanthiformes</taxon>
        <taxon>Halosauridae</taxon>
        <taxon>Aldrovandia</taxon>
    </lineage>
</organism>
<accession>A0AAD7R1V9</accession>
<sequence>MLHRRGKPFEVSITSLLPLLRDQAHSVATVKHVMDKIKEIVAFLNPGQVPVIAADQPIYLCKQVQWHWPEIYGEDKFVIMFGGLHIEMAALKSIGTLLQDSGWTGALVEAGIASPGDSRFISDSFEHH</sequence>
<evidence type="ECO:0000313" key="1">
    <source>
        <dbReference type="EMBL" id="KAJ8357901.1"/>
    </source>
</evidence>
<proteinExistence type="predicted"/>
<reference evidence="1" key="1">
    <citation type="journal article" date="2023" name="Science">
        <title>Genome structures resolve the early diversification of teleost fishes.</title>
        <authorList>
            <person name="Parey E."/>
            <person name="Louis A."/>
            <person name="Montfort J."/>
            <person name="Bouchez O."/>
            <person name="Roques C."/>
            <person name="Iampietro C."/>
            <person name="Lluch J."/>
            <person name="Castinel A."/>
            <person name="Donnadieu C."/>
            <person name="Desvignes T."/>
            <person name="Floi Bucao C."/>
            <person name="Jouanno E."/>
            <person name="Wen M."/>
            <person name="Mejri S."/>
            <person name="Dirks R."/>
            <person name="Jansen H."/>
            <person name="Henkel C."/>
            <person name="Chen W.J."/>
            <person name="Zahm M."/>
            <person name="Cabau C."/>
            <person name="Klopp C."/>
            <person name="Thompson A.W."/>
            <person name="Robinson-Rechavi M."/>
            <person name="Braasch I."/>
            <person name="Lecointre G."/>
            <person name="Bobe J."/>
            <person name="Postlethwait J.H."/>
            <person name="Berthelot C."/>
            <person name="Roest Crollius H."/>
            <person name="Guiguen Y."/>
        </authorList>
    </citation>
    <scope>NUCLEOTIDE SEQUENCE</scope>
    <source>
        <strain evidence="1">NC1722</strain>
    </source>
</reference>
<dbReference type="PANTHER" id="PTHR47018">
    <property type="entry name" value="CXC DOMAIN-CONTAINING PROTEIN-RELATED"/>
    <property type="match status" value="1"/>
</dbReference>
<dbReference type="AlphaFoldDB" id="A0AAD7R1V9"/>
<comment type="caution">
    <text evidence="1">The sequence shown here is derived from an EMBL/GenBank/DDBJ whole genome shotgun (WGS) entry which is preliminary data.</text>
</comment>
<gene>
    <name evidence="1" type="ORF">AAFF_G00056470</name>
</gene>
<dbReference type="PANTHER" id="PTHR47018:SF1">
    <property type="entry name" value="TESMIN_TSO1-LIKE CXC DOMAIN-CONTAINING PROTEIN"/>
    <property type="match status" value="1"/>
</dbReference>
<name>A0AAD7R1V9_9TELE</name>
<keyword evidence="2" id="KW-1185">Reference proteome</keyword>
<evidence type="ECO:0000313" key="2">
    <source>
        <dbReference type="Proteomes" id="UP001221898"/>
    </source>
</evidence>